<name>A0A330M2G8_9GAMM</name>
<dbReference type="Proteomes" id="UP000250123">
    <property type="component" value="Chromosome SHEWBE"/>
</dbReference>
<sequence>MQEAQAIPDNSDQHYHCGDGWYMRLPRRIWANLNLVNPPLVNAYVKATQLLFLA</sequence>
<protein>
    <submittedName>
        <fullName evidence="1">Uncharacterized protein</fullName>
    </submittedName>
</protein>
<evidence type="ECO:0000313" key="1">
    <source>
        <dbReference type="EMBL" id="SQH76381.1"/>
    </source>
</evidence>
<dbReference type="KEGG" id="sbk:SHEWBE_2418"/>
<dbReference type="AlphaFoldDB" id="A0A330M2G8"/>
<evidence type="ECO:0000313" key="2">
    <source>
        <dbReference type="Proteomes" id="UP000250123"/>
    </source>
</evidence>
<dbReference type="EMBL" id="LS483452">
    <property type="protein sequence ID" value="SQH76381.1"/>
    <property type="molecule type" value="Genomic_DNA"/>
</dbReference>
<reference evidence="2" key="1">
    <citation type="submission" date="2018-06" db="EMBL/GenBank/DDBJ databases">
        <authorList>
            <person name="Cea G.-C."/>
            <person name="William W."/>
        </authorList>
    </citation>
    <scope>NUCLEOTIDE SEQUENCE [LARGE SCALE GENOMIC DNA]</scope>
    <source>
        <strain evidence="2">DB21MT-2</strain>
    </source>
</reference>
<organism evidence="1 2">
    <name type="scientific">Shewanella benthica</name>
    <dbReference type="NCBI Taxonomy" id="43661"/>
    <lineage>
        <taxon>Bacteria</taxon>
        <taxon>Pseudomonadati</taxon>
        <taxon>Pseudomonadota</taxon>
        <taxon>Gammaproteobacteria</taxon>
        <taxon>Alteromonadales</taxon>
        <taxon>Shewanellaceae</taxon>
        <taxon>Shewanella</taxon>
    </lineage>
</organism>
<proteinExistence type="predicted"/>
<accession>A0A330M2G8</accession>
<gene>
    <name evidence="1" type="ORF">SHEWBE_2418</name>
</gene>